<organism evidence="6 7">
    <name type="scientific">Amphibacillus marinus</name>
    <dbReference type="NCBI Taxonomy" id="872970"/>
    <lineage>
        <taxon>Bacteria</taxon>
        <taxon>Bacillati</taxon>
        <taxon>Bacillota</taxon>
        <taxon>Bacilli</taxon>
        <taxon>Bacillales</taxon>
        <taxon>Bacillaceae</taxon>
        <taxon>Amphibacillus</taxon>
    </lineage>
</organism>
<dbReference type="GO" id="GO:0071555">
    <property type="term" value="P:cell wall organization"/>
    <property type="evidence" value="ECO:0007669"/>
    <property type="project" value="UniProtKB-KW"/>
</dbReference>
<comment type="pathway">
    <text evidence="5">Cell wall biogenesis; teichoic acid biosynthesis.</text>
</comment>
<proteinExistence type="inferred from homology"/>
<evidence type="ECO:0000313" key="6">
    <source>
        <dbReference type="EMBL" id="SEO24677.1"/>
    </source>
</evidence>
<comment type="similarity">
    <text evidence="5">Belongs to the glycosyltransferase 26 family. TagA/TarA subfamily.</text>
</comment>
<dbReference type="STRING" id="872970.SAMN04488134_105126"/>
<dbReference type="PANTHER" id="PTHR34136:SF1">
    <property type="entry name" value="UDP-N-ACETYL-D-MANNOSAMINURONIC ACID TRANSFERASE"/>
    <property type="match status" value="1"/>
</dbReference>
<dbReference type="PANTHER" id="PTHR34136">
    <property type="match status" value="1"/>
</dbReference>
<dbReference type="HAMAP" id="MF_02070">
    <property type="entry name" value="TagA_TarA"/>
    <property type="match status" value="1"/>
</dbReference>
<keyword evidence="7" id="KW-1185">Reference proteome</keyword>
<evidence type="ECO:0000256" key="3">
    <source>
        <dbReference type="ARBA" id="ARBA00022944"/>
    </source>
</evidence>
<accession>A0A1H8N4Z5</accession>
<dbReference type="NCBIfam" id="TIGR00696">
    <property type="entry name" value="wecG_tagA_cpsF"/>
    <property type="match status" value="1"/>
</dbReference>
<dbReference type="GO" id="GO:0047244">
    <property type="term" value="F:N-acetylglucosaminyldiphosphoundecaprenol N-acetyl-beta-D-mannosaminyltransferase activity"/>
    <property type="evidence" value="ECO:0007669"/>
    <property type="project" value="UniProtKB-UniRule"/>
</dbReference>
<keyword evidence="3 5" id="KW-0777">Teichoic acid biosynthesis</keyword>
<evidence type="ECO:0000256" key="4">
    <source>
        <dbReference type="ARBA" id="ARBA00023316"/>
    </source>
</evidence>
<dbReference type="GO" id="GO:0019350">
    <property type="term" value="P:teichoic acid biosynthetic process"/>
    <property type="evidence" value="ECO:0007669"/>
    <property type="project" value="UniProtKB-UniRule"/>
</dbReference>
<keyword evidence="1 5" id="KW-0328">Glycosyltransferase</keyword>
<dbReference type="EMBL" id="FODJ01000005">
    <property type="protein sequence ID" value="SEO24677.1"/>
    <property type="molecule type" value="Genomic_DNA"/>
</dbReference>
<dbReference type="EC" id="2.4.1.187" evidence="5"/>
<evidence type="ECO:0000313" key="7">
    <source>
        <dbReference type="Proteomes" id="UP000199300"/>
    </source>
</evidence>
<evidence type="ECO:0000256" key="5">
    <source>
        <dbReference type="HAMAP-Rule" id="MF_02070"/>
    </source>
</evidence>
<keyword evidence="2 5" id="KW-0808">Transferase</keyword>
<name>A0A1H8N4Z5_9BACI</name>
<dbReference type="UniPathway" id="UPA00632"/>
<keyword evidence="4 5" id="KW-0961">Cell wall biogenesis/degradation</keyword>
<dbReference type="OrthoDB" id="9771846at2"/>
<dbReference type="RefSeq" id="WP_091496977.1">
    <property type="nucleotide sequence ID" value="NZ_FODJ01000005.1"/>
</dbReference>
<dbReference type="InterPro" id="IPR004629">
    <property type="entry name" value="WecG_TagA_CpsF"/>
</dbReference>
<reference evidence="6 7" key="1">
    <citation type="submission" date="2016-10" db="EMBL/GenBank/DDBJ databases">
        <authorList>
            <person name="de Groot N.N."/>
        </authorList>
    </citation>
    <scope>NUCLEOTIDE SEQUENCE [LARGE SCALE GENOMIC DNA]</scope>
    <source>
        <strain evidence="6 7">CGMCC 1.10434</strain>
    </source>
</reference>
<dbReference type="Proteomes" id="UP000199300">
    <property type="component" value="Unassembled WGS sequence"/>
</dbReference>
<comment type="function">
    <text evidence="5">Catalyzes the conversion of GlcNAc-PP-undecaprenol into ManNAc-GlcNAc-PP-undecaprenol, the first committed lipid intermediate in the de novo synthesis of teichoic acid.</text>
</comment>
<gene>
    <name evidence="6" type="ORF">SAMN04488134_105126</name>
</gene>
<protein>
    <recommendedName>
        <fullName evidence="5">N-acetylglucosaminyldiphosphoundecaprenol N-acetyl-beta-D-mannosaminyltransferase</fullName>
        <ecNumber evidence="5">2.4.1.187</ecNumber>
    </recommendedName>
    <alternativeName>
        <fullName evidence="5">N-acetylmannosaminyltransferase</fullName>
    </alternativeName>
    <alternativeName>
        <fullName evidence="5">UDP-N-acetylmannosamine transferase</fullName>
    </alternativeName>
    <alternativeName>
        <fullName evidence="5">UDP-N-acetylmannosamine:N-acetylglucosaminyl pyrophosphorylundecaprenol N-acetylmannosaminyltransferase</fullName>
    </alternativeName>
</protein>
<evidence type="ECO:0000256" key="1">
    <source>
        <dbReference type="ARBA" id="ARBA00022676"/>
    </source>
</evidence>
<dbReference type="AlphaFoldDB" id="A0A1H8N4Z5"/>
<dbReference type="Pfam" id="PF03808">
    <property type="entry name" value="Glyco_tran_WecG"/>
    <property type="match status" value="1"/>
</dbReference>
<dbReference type="CDD" id="cd06533">
    <property type="entry name" value="Glyco_transf_WecG_TagA"/>
    <property type="match status" value="1"/>
</dbReference>
<comment type="catalytic activity">
    <reaction evidence="5">
        <text>UDP-N-acetyl-alpha-D-mannosamine + N-acetyl-alpha-D-glucosaminyl-di-trans,octa-cis-undecaprenyl diphosphate = N-acetyl-beta-D-mannosaminyl-(1-&gt;4)-N-acetyl-alpha-D-glucosaminyl di-trans,octa-cis-undecaprenyl diphosphate + UDP + H(+)</text>
        <dbReference type="Rhea" id="RHEA:16053"/>
        <dbReference type="ChEBI" id="CHEBI:15378"/>
        <dbReference type="ChEBI" id="CHEBI:58223"/>
        <dbReference type="ChEBI" id="CHEBI:62959"/>
        <dbReference type="ChEBI" id="CHEBI:68623"/>
        <dbReference type="ChEBI" id="CHEBI:132210"/>
        <dbReference type="EC" id="2.4.1.187"/>
    </reaction>
</comment>
<evidence type="ECO:0000256" key="2">
    <source>
        <dbReference type="ARBA" id="ARBA00022679"/>
    </source>
</evidence>
<dbReference type="InterPro" id="IPR034714">
    <property type="entry name" value="TagA_TarA"/>
</dbReference>
<sequence length="246" mass="28440">MNDKQVNIMGIPFTNKTKYELVNILEKDLMVRKKRFVVTANPEITLYAVENPEYKKVILQSDFIIADGIGVVIASKWVKTPLKERVPGFELMMQLIQTAEKKGLSCYFLGAEKKVNIKFTEVIKEMHPDLVIAGSHDGFFDIENNEVMNSILESKADLIFVGLGMPRQEEWIASHIDKFDQGLFMGVGGSFDVVAGAVKRAPEFWIKLNLEWMYRLIRQPKRWKRILKVFEFMLRMFISSLSLKKR</sequence>